<proteinExistence type="predicted"/>
<keyword evidence="1" id="KW-0805">Transcription regulation</keyword>
<dbReference type="OrthoDB" id="1137593at2"/>
<dbReference type="PANTHER" id="PTHR44688">
    <property type="entry name" value="DNA-BINDING TRANSCRIPTIONAL ACTIVATOR DEVR_DOSR"/>
    <property type="match status" value="1"/>
</dbReference>
<dbReference type="InterPro" id="IPR036388">
    <property type="entry name" value="WH-like_DNA-bd_sf"/>
</dbReference>
<dbReference type="InterPro" id="IPR041617">
    <property type="entry name" value="TPR_MalT"/>
</dbReference>
<dbReference type="SUPFAM" id="SSF52540">
    <property type="entry name" value="P-loop containing nucleoside triphosphate hydrolases"/>
    <property type="match status" value="1"/>
</dbReference>
<dbReference type="SUPFAM" id="SSF48452">
    <property type="entry name" value="TPR-like"/>
    <property type="match status" value="2"/>
</dbReference>
<evidence type="ECO:0000256" key="1">
    <source>
        <dbReference type="ARBA" id="ARBA00023015"/>
    </source>
</evidence>
<dbReference type="Gene3D" id="3.40.50.300">
    <property type="entry name" value="P-loop containing nucleotide triphosphate hydrolases"/>
    <property type="match status" value="1"/>
</dbReference>
<dbReference type="GO" id="GO:0006355">
    <property type="term" value="P:regulation of DNA-templated transcription"/>
    <property type="evidence" value="ECO:0007669"/>
    <property type="project" value="InterPro"/>
</dbReference>
<organism evidence="5 6">
    <name type="scientific">Paenibacillus psychroresistens</name>
    <dbReference type="NCBI Taxonomy" id="1778678"/>
    <lineage>
        <taxon>Bacteria</taxon>
        <taxon>Bacillati</taxon>
        <taxon>Bacillota</taxon>
        <taxon>Bacilli</taxon>
        <taxon>Bacillales</taxon>
        <taxon>Paenibacillaceae</taxon>
        <taxon>Paenibacillus</taxon>
    </lineage>
</organism>
<dbReference type="Gene3D" id="1.10.10.10">
    <property type="entry name" value="Winged helix-like DNA-binding domain superfamily/Winged helix DNA-binding domain"/>
    <property type="match status" value="1"/>
</dbReference>
<feature type="domain" description="HTH luxR-type" evidence="4">
    <location>
        <begin position="802"/>
        <end position="867"/>
    </location>
</feature>
<dbReference type="EMBL" id="CP034235">
    <property type="protein sequence ID" value="QGQ94171.1"/>
    <property type="molecule type" value="Genomic_DNA"/>
</dbReference>
<evidence type="ECO:0000313" key="6">
    <source>
        <dbReference type="Proteomes" id="UP000426246"/>
    </source>
</evidence>
<evidence type="ECO:0000256" key="2">
    <source>
        <dbReference type="ARBA" id="ARBA00023125"/>
    </source>
</evidence>
<name>A0A6B8RCE4_9BACL</name>
<dbReference type="InterPro" id="IPR027417">
    <property type="entry name" value="P-loop_NTPase"/>
</dbReference>
<dbReference type="InterPro" id="IPR000792">
    <property type="entry name" value="Tscrpt_reg_LuxR_C"/>
</dbReference>
<keyword evidence="2" id="KW-0238">DNA-binding</keyword>
<dbReference type="CDD" id="cd06170">
    <property type="entry name" value="LuxR_C_like"/>
    <property type="match status" value="1"/>
</dbReference>
<evidence type="ECO:0000313" key="5">
    <source>
        <dbReference type="EMBL" id="QGQ94171.1"/>
    </source>
</evidence>
<dbReference type="SUPFAM" id="SSF46894">
    <property type="entry name" value="C-terminal effector domain of the bipartite response regulators"/>
    <property type="match status" value="1"/>
</dbReference>
<dbReference type="KEGG" id="ppsc:EHS13_04240"/>
<dbReference type="InterPro" id="IPR016032">
    <property type="entry name" value="Sig_transdc_resp-reg_C-effctor"/>
</dbReference>
<evidence type="ECO:0000259" key="4">
    <source>
        <dbReference type="PROSITE" id="PS50043"/>
    </source>
</evidence>
<dbReference type="Pfam" id="PF17874">
    <property type="entry name" value="TPR_MalT"/>
    <property type="match status" value="1"/>
</dbReference>
<dbReference type="AlphaFoldDB" id="A0A6B8RCE4"/>
<dbReference type="Gene3D" id="1.25.40.10">
    <property type="entry name" value="Tetratricopeptide repeat domain"/>
    <property type="match status" value="1"/>
</dbReference>
<dbReference type="PROSITE" id="PS50043">
    <property type="entry name" value="HTH_LUXR_2"/>
    <property type="match status" value="1"/>
</dbReference>
<dbReference type="InterPro" id="IPR059106">
    <property type="entry name" value="WHD_MalT"/>
</dbReference>
<dbReference type="GO" id="GO:0003677">
    <property type="term" value="F:DNA binding"/>
    <property type="evidence" value="ECO:0007669"/>
    <property type="project" value="UniProtKB-KW"/>
</dbReference>
<sequence>MNSFLEHEPIMLHSKTTPPVSRMNQVTRQRLVDLIEQGVQGKLTLISAPAGFGKTTILSQWIRQTAYTTAWLSLDELDNDSVRFWRYVSKGLANALPTATGNRIEQLAHKLPNLSINTFLDALINELHTANQPTALLLDDYHVIEETSIHDGLSYFIEHIPQQIHLLISSRNELPFPTVKWRVRDEITIIDTQQLKFTLPESEAFYQETAGLTLSTELIAHLFYRTEGWITGLQLFSISLRSEADYEPFIANITGYNRNVADYLFHEVIAKLPEDIQDFLLCTSVLERLDAKACNDITLRSDGIQMLEKLKEWNLFLLPLDDHDIWYRYHHLFAEFLRNLAKRKHPDLWLSTNLLASSHLAERGLMDEAIDHAFAANEYIFAETLLSRHISNVLQRGEFPTLLKWFDSLTTHASLSPEMSLIYAFILVVTGQAESAGHQLNRVEQQFHSMEYGEARQQLQSGLLFVKSNLVFASGQFEQWFSFTAAILDEFLPHNSIFYNFNYNKTDPLVRRNAFGLKGVLSKDTEAIGKLFSNVLEKHGWEDSLINLYLIQSLAEGFYEWNRLEESQDLLHKLESVARLQQIPGLFVPNRITQAHVYWANGQPELSHAILEEAISIVLKLAETHWVSYLRACQSQLYLLQGQLPAAKKAMSILRISAKERPTFNKEFEYLALSRLLGAQHKELDALRLLELLKPQAQRENSLMCKVEISIIQACLQENLGQRSQALAALHDALVIGEANGYIRSFIDAGQVMAKLLVKYLDQKSRSDSLDSFPFTRVSNTYIQKLLEAFPSKQKQETAFPSPALIEELTRTEHHLLKLIHQGESNKQIADKLNLSVGTVKVYVSRLYSKLDVSSRTQALVKAQELQLLHAQQ</sequence>
<accession>A0A6B8RCE4</accession>
<dbReference type="PROSITE" id="PS00622">
    <property type="entry name" value="HTH_LUXR_1"/>
    <property type="match status" value="1"/>
</dbReference>
<dbReference type="Proteomes" id="UP000426246">
    <property type="component" value="Chromosome"/>
</dbReference>
<protein>
    <submittedName>
        <fullName evidence="5">Winged helix-turn-helix transcriptional regulator</fullName>
    </submittedName>
</protein>
<reference evidence="6" key="1">
    <citation type="submission" date="2018-11" db="EMBL/GenBank/DDBJ databases">
        <title>Complete genome sequence of Paenibacillus sp. ML311-T8.</title>
        <authorList>
            <person name="Nam Y.-D."/>
            <person name="Kang J."/>
            <person name="Chung W.-H."/>
            <person name="Park Y.S."/>
        </authorList>
    </citation>
    <scope>NUCLEOTIDE SEQUENCE [LARGE SCALE GENOMIC DNA]</scope>
    <source>
        <strain evidence="6">ML311-T8</strain>
    </source>
</reference>
<dbReference type="Pfam" id="PF25873">
    <property type="entry name" value="WHD_MalT"/>
    <property type="match status" value="1"/>
</dbReference>
<dbReference type="Pfam" id="PF00196">
    <property type="entry name" value="GerE"/>
    <property type="match status" value="1"/>
</dbReference>
<dbReference type="SMART" id="SM00421">
    <property type="entry name" value="HTH_LUXR"/>
    <property type="match status" value="1"/>
</dbReference>
<keyword evidence="6" id="KW-1185">Reference proteome</keyword>
<dbReference type="InterPro" id="IPR011990">
    <property type="entry name" value="TPR-like_helical_dom_sf"/>
</dbReference>
<dbReference type="PRINTS" id="PR00038">
    <property type="entry name" value="HTHLUXR"/>
</dbReference>
<keyword evidence="3" id="KW-0804">Transcription</keyword>
<dbReference type="PANTHER" id="PTHR44688:SF16">
    <property type="entry name" value="DNA-BINDING TRANSCRIPTIONAL ACTIVATOR DEVR_DOSR"/>
    <property type="match status" value="1"/>
</dbReference>
<gene>
    <name evidence="5" type="ORF">EHS13_04240</name>
</gene>
<evidence type="ECO:0000256" key="3">
    <source>
        <dbReference type="ARBA" id="ARBA00023163"/>
    </source>
</evidence>